<dbReference type="Proteomes" id="UP000299102">
    <property type="component" value="Unassembled WGS sequence"/>
</dbReference>
<reference evidence="2 3" key="1">
    <citation type="journal article" date="2019" name="Commun. Biol.">
        <title>The bagworm genome reveals a unique fibroin gene that provides high tensile strength.</title>
        <authorList>
            <person name="Kono N."/>
            <person name="Nakamura H."/>
            <person name="Ohtoshi R."/>
            <person name="Tomita M."/>
            <person name="Numata K."/>
            <person name="Arakawa K."/>
        </authorList>
    </citation>
    <scope>NUCLEOTIDE SEQUENCE [LARGE SCALE GENOMIC DNA]</scope>
</reference>
<dbReference type="PROSITE" id="PS00798">
    <property type="entry name" value="ALDOKETO_REDUCTASE_1"/>
    <property type="match status" value="1"/>
</dbReference>
<dbReference type="STRING" id="151549.A0A4C1ZEW1"/>
<evidence type="ECO:0000259" key="1">
    <source>
        <dbReference type="Pfam" id="PF00248"/>
    </source>
</evidence>
<dbReference type="InterPro" id="IPR018170">
    <property type="entry name" value="Aldo/ket_reductase_CS"/>
</dbReference>
<dbReference type="InterPro" id="IPR036397">
    <property type="entry name" value="RNaseH_sf"/>
</dbReference>
<dbReference type="PRINTS" id="PR00069">
    <property type="entry name" value="ALDKETRDTASE"/>
</dbReference>
<feature type="domain" description="NADP-dependent oxidoreductase" evidence="1">
    <location>
        <begin position="280"/>
        <end position="435"/>
    </location>
</feature>
<organism evidence="2 3">
    <name type="scientific">Eumeta variegata</name>
    <name type="common">Bagworm moth</name>
    <name type="synonym">Eumeta japonica</name>
    <dbReference type="NCBI Taxonomy" id="151549"/>
    <lineage>
        <taxon>Eukaryota</taxon>
        <taxon>Metazoa</taxon>
        <taxon>Ecdysozoa</taxon>
        <taxon>Arthropoda</taxon>
        <taxon>Hexapoda</taxon>
        <taxon>Insecta</taxon>
        <taxon>Pterygota</taxon>
        <taxon>Neoptera</taxon>
        <taxon>Endopterygota</taxon>
        <taxon>Lepidoptera</taxon>
        <taxon>Glossata</taxon>
        <taxon>Ditrysia</taxon>
        <taxon>Tineoidea</taxon>
        <taxon>Psychidae</taxon>
        <taxon>Oiketicinae</taxon>
        <taxon>Eumeta</taxon>
    </lineage>
</organism>
<dbReference type="PANTHER" id="PTHR11732">
    <property type="entry name" value="ALDO/KETO REDUCTASE"/>
    <property type="match status" value="1"/>
</dbReference>
<dbReference type="Pfam" id="PF00248">
    <property type="entry name" value="Aldo_ket_red"/>
    <property type="match status" value="2"/>
</dbReference>
<name>A0A4C1ZEW1_EUMVA</name>
<dbReference type="PROSITE" id="PS00062">
    <property type="entry name" value="ALDOKETO_REDUCTASE_2"/>
    <property type="match status" value="1"/>
</dbReference>
<gene>
    <name evidence="2" type="primary">akr2e</name>
    <name evidence="2" type="ORF">EVAR_45431_1</name>
</gene>
<sequence length="472" mass="54100">MAAQRIEVPNLVLNDGRKMPAIALGTYLGFDKVLQEFICNKGIVTSKDKELKKAVEYAIDVGYRHVDTAAVYATEAEVGEAIRAKVSNGTITREDIFVTTKLWNTHHERAKVIEAARESLKNLGLDYIDLYLMHWPIGLNYYVMLNDDDTDRYSYKTALSSRFCHKTHTVALHKKHSVASLGSTLHHGRAVVWPVWLQYEGGPGRSWDWKGIIHYELLPQGKTINSDLYCQNLMRFKQEAEKKRPEAINRKGVVFHHDNARPNTSLTTQQIFREWDDNTESPVDYLETWRGMEDVQRLGLARSVGLSNFNRSQLARVLDEAEVKPAALQIEVHPNLVQRELVEVAQNRGLLVMGYSPLGFLASRMGAEHVVPDSNDPILNEIAKKYGKTTYQVVLRWQVDRRIVPIPKSTNEGRLLQNIDIFDFELTEDEVAKIGTSYERRRIVLPSFWQDHPHYPFEKIDKPIPNPFVKNV</sequence>
<comment type="caution">
    <text evidence="2">The sequence shown here is derived from an EMBL/GenBank/DDBJ whole genome shotgun (WGS) entry which is preliminary data.</text>
</comment>
<dbReference type="Gene3D" id="3.20.20.100">
    <property type="entry name" value="NADP-dependent oxidoreductase domain"/>
    <property type="match status" value="1"/>
</dbReference>
<dbReference type="AlphaFoldDB" id="A0A4C1ZEW1"/>
<dbReference type="InterPro" id="IPR001888">
    <property type="entry name" value="Transposase_1"/>
</dbReference>
<proteinExistence type="predicted"/>
<dbReference type="EMBL" id="BGZK01001833">
    <property type="protein sequence ID" value="GBP87066.1"/>
    <property type="molecule type" value="Genomic_DNA"/>
</dbReference>
<dbReference type="InterPro" id="IPR020471">
    <property type="entry name" value="AKR"/>
</dbReference>
<accession>A0A4C1ZEW1</accession>
<dbReference type="Gene3D" id="3.30.420.10">
    <property type="entry name" value="Ribonuclease H-like superfamily/Ribonuclease H"/>
    <property type="match status" value="1"/>
</dbReference>
<keyword evidence="3" id="KW-1185">Reference proteome</keyword>
<feature type="domain" description="NADP-dependent oxidoreductase" evidence="1">
    <location>
        <begin position="46"/>
        <end position="139"/>
    </location>
</feature>
<dbReference type="InterPro" id="IPR036812">
    <property type="entry name" value="NAD(P)_OxRdtase_dom_sf"/>
</dbReference>
<evidence type="ECO:0000313" key="3">
    <source>
        <dbReference type="Proteomes" id="UP000299102"/>
    </source>
</evidence>
<dbReference type="InterPro" id="IPR023210">
    <property type="entry name" value="NADP_OxRdtase_dom"/>
</dbReference>
<protein>
    <submittedName>
        <fullName evidence="2">Aldo-keto reductase AKR2E4</fullName>
    </submittedName>
</protein>
<dbReference type="SUPFAM" id="SSF51430">
    <property type="entry name" value="NAD(P)-linked oxidoreductase"/>
    <property type="match status" value="1"/>
</dbReference>
<dbReference type="OrthoDB" id="416253at2759"/>
<dbReference type="PROSITE" id="PS00063">
    <property type="entry name" value="ALDOKETO_REDUCTASE_3"/>
    <property type="match status" value="1"/>
</dbReference>
<dbReference type="Pfam" id="PF01359">
    <property type="entry name" value="Transposase_1"/>
    <property type="match status" value="1"/>
</dbReference>
<dbReference type="GO" id="GO:0003676">
    <property type="term" value="F:nucleic acid binding"/>
    <property type="evidence" value="ECO:0007669"/>
    <property type="project" value="InterPro"/>
</dbReference>
<dbReference type="GO" id="GO:0016491">
    <property type="term" value="F:oxidoreductase activity"/>
    <property type="evidence" value="ECO:0007669"/>
    <property type="project" value="InterPro"/>
</dbReference>
<evidence type="ECO:0000313" key="2">
    <source>
        <dbReference type="EMBL" id="GBP87066.1"/>
    </source>
</evidence>